<dbReference type="InterPro" id="IPR011993">
    <property type="entry name" value="PH-like_dom_sf"/>
</dbReference>
<dbReference type="InterPro" id="IPR050868">
    <property type="entry name" value="ELMO_domain-containing"/>
</dbReference>
<keyword evidence="2" id="KW-0581">Phagocytosis</keyword>
<dbReference type="InterPro" id="IPR011989">
    <property type="entry name" value="ARM-like"/>
</dbReference>
<dbReference type="GO" id="GO:0007015">
    <property type="term" value="P:actin filament organization"/>
    <property type="evidence" value="ECO:0007669"/>
    <property type="project" value="TreeGrafter"/>
</dbReference>
<organism evidence="6 7">
    <name type="scientific">Naematelia encephala</name>
    <dbReference type="NCBI Taxonomy" id="71784"/>
    <lineage>
        <taxon>Eukaryota</taxon>
        <taxon>Fungi</taxon>
        <taxon>Dikarya</taxon>
        <taxon>Basidiomycota</taxon>
        <taxon>Agaricomycotina</taxon>
        <taxon>Tremellomycetes</taxon>
        <taxon>Tremellales</taxon>
        <taxon>Naemateliaceae</taxon>
        <taxon>Naematelia</taxon>
    </lineage>
</organism>
<dbReference type="PANTHER" id="PTHR12771:SF56">
    <property type="entry name" value="CED-12"/>
    <property type="match status" value="1"/>
</dbReference>
<dbReference type="GO" id="GO:0005886">
    <property type="term" value="C:plasma membrane"/>
    <property type="evidence" value="ECO:0007669"/>
    <property type="project" value="TreeGrafter"/>
</dbReference>
<dbReference type="OrthoDB" id="28413at2759"/>
<dbReference type="Pfam" id="PF11841">
    <property type="entry name" value="ELMO_ARM"/>
    <property type="match status" value="1"/>
</dbReference>
<dbReference type="PROSITE" id="PS51335">
    <property type="entry name" value="ELMO"/>
    <property type="match status" value="1"/>
</dbReference>
<keyword evidence="7" id="KW-1185">Reference proteome</keyword>
<dbReference type="InterPro" id="IPR001849">
    <property type="entry name" value="PH_domain"/>
</dbReference>
<dbReference type="InParanoid" id="A0A1Y2BE68"/>
<protein>
    <recommendedName>
        <fullName evidence="5">ELMO domain-containing protein</fullName>
    </recommendedName>
</protein>
<dbReference type="Gene3D" id="2.30.29.30">
    <property type="entry name" value="Pleckstrin-homology domain (PH domain)/Phosphotyrosine-binding domain (PTB)"/>
    <property type="match status" value="1"/>
</dbReference>
<evidence type="ECO:0000256" key="4">
    <source>
        <dbReference type="ARBA" id="ARBA00024863"/>
    </source>
</evidence>
<dbReference type="SUPFAM" id="SSF50729">
    <property type="entry name" value="PH domain-like"/>
    <property type="match status" value="1"/>
</dbReference>
<evidence type="ECO:0000313" key="6">
    <source>
        <dbReference type="EMBL" id="ORY33129.1"/>
    </source>
</evidence>
<evidence type="ECO:0000256" key="3">
    <source>
        <dbReference type="ARBA" id="ARBA00023036"/>
    </source>
</evidence>
<dbReference type="InterPro" id="IPR006816">
    <property type="entry name" value="ELMO_dom"/>
</dbReference>
<dbReference type="AlphaFoldDB" id="A0A1Y2BE68"/>
<dbReference type="STRING" id="71784.A0A1Y2BE68"/>
<reference evidence="6 7" key="1">
    <citation type="submission" date="2016-07" db="EMBL/GenBank/DDBJ databases">
        <title>Pervasive Adenine N6-methylation of Active Genes in Fungi.</title>
        <authorList>
            <consortium name="DOE Joint Genome Institute"/>
            <person name="Mondo S.J."/>
            <person name="Dannebaum R.O."/>
            <person name="Kuo R.C."/>
            <person name="Labutti K."/>
            <person name="Haridas S."/>
            <person name="Kuo A."/>
            <person name="Salamov A."/>
            <person name="Ahrendt S.R."/>
            <person name="Lipzen A."/>
            <person name="Sullivan W."/>
            <person name="Andreopoulos W.B."/>
            <person name="Clum A."/>
            <person name="Lindquist E."/>
            <person name="Daum C."/>
            <person name="Ramamoorthy G.K."/>
            <person name="Gryganskyi A."/>
            <person name="Culley D."/>
            <person name="Magnuson J.K."/>
            <person name="James T.Y."/>
            <person name="O'Malley M.A."/>
            <person name="Stajich J.E."/>
            <person name="Spatafora J.W."/>
            <person name="Visel A."/>
            <person name="Grigoriev I.V."/>
        </authorList>
    </citation>
    <scope>NUCLEOTIDE SEQUENCE [LARGE SCALE GENOMIC DNA]</scope>
    <source>
        <strain evidence="6 7">68-887.2</strain>
    </source>
</reference>
<dbReference type="InterPro" id="IPR024574">
    <property type="entry name" value="ELMO_ARM"/>
</dbReference>
<dbReference type="EMBL" id="MCFC01000007">
    <property type="protein sequence ID" value="ORY33129.1"/>
    <property type="molecule type" value="Genomic_DNA"/>
</dbReference>
<dbReference type="Gene3D" id="1.25.10.10">
    <property type="entry name" value="Leucine-rich Repeat Variant"/>
    <property type="match status" value="1"/>
</dbReference>
<evidence type="ECO:0000256" key="2">
    <source>
        <dbReference type="ARBA" id="ARBA00022907"/>
    </source>
</evidence>
<proteinExistence type="predicted"/>
<gene>
    <name evidence="6" type="ORF">BCR39DRAFT_521383</name>
</gene>
<dbReference type="PANTHER" id="PTHR12771">
    <property type="entry name" value="ENGULFMENT AND CELL MOTILITY"/>
    <property type="match status" value="1"/>
</dbReference>
<evidence type="ECO:0000256" key="1">
    <source>
        <dbReference type="ARBA" id="ARBA00022703"/>
    </source>
</evidence>
<keyword evidence="1" id="KW-0053">Apoptosis</keyword>
<dbReference type="Pfam" id="PF04727">
    <property type="entry name" value="ELMO_CED12"/>
    <property type="match status" value="1"/>
</dbReference>
<accession>A0A1Y2BE68</accession>
<evidence type="ECO:0000313" key="7">
    <source>
        <dbReference type="Proteomes" id="UP000193986"/>
    </source>
</evidence>
<evidence type="ECO:0000259" key="5">
    <source>
        <dbReference type="PROSITE" id="PS51335"/>
    </source>
</evidence>
<dbReference type="GO" id="GO:0048870">
    <property type="term" value="P:cell motility"/>
    <property type="evidence" value="ECO:0007669"/>
    <property type="project" value="TreeGrafter"/>
</dbReference>
<feature type="domain" description="ELMO" evidence="5">
    <location>
        <begin position="376"/>
        <end position="550"/>
    </location>
</feature>
<comment type="caution">
    <text evidence="6">The sequence shown here is derived from an EMBL/GenBank/DDBJ whole genome shotgun (WGS) entry which is preliminary data.</text>
</comment>
<name>A0A1Y2BE68_9TREE</name>
<dbReference type="Pfam" id="PF16457">
    <property type="entry name" value="PH_12"/>
    <property type="match status" value="1"/>
</dbReference>
<sequence>MSDSSATPTTRKNAIPTNLITYKGRSMPARIDPEARIAYVVEMMAAAFGTKEHHITLCLRDEGDVLVTQNNLPSKVSDHNVLKLVSSPTTEALAVVTSLNAPGTLRTSQDSNAVSPDQPAVLPLKLALFNLQKYIKEEDFAVEFMLRGGMKMLVKLLEQHEGGLSGNSLAYALQGVRGIMEFENGWNDLSDTFVDRILEILVSSAQPNVIRPATAIIRKLVISNSPSAAKGKGKTGKGKEKAADGEASNRFGFDRVYVRMEQVGSTLKEEGGSAGRALVLKIVIKRLEGTGDLELVAQSLGLLTACLRSAHQESSRHYWELVIILESLGLRRYVSRLMPTCANNIVEPQILNFQARYATILHNRRHRPVRPAQDAQQEKMLSEIWHAGRLDNNKIDGTPKIQSGGERTWEGWRRIGLWPEFEGDDVPAFLMEVDLFRDVGELGLECLHWFAMHDENFYNLVIEQEARPFDRRCPIGKASAECVRILCEHYKVSQAGHHAPSSFQVFLLNFHRLHSLVLRFFMRMWHDSESRLPDFPRVSLLVHSQIRLSLNDEANKTWLNLEHDFQETEYRTIRDRQMELMDREDGMSSKPAIKELRETLSKEVYDMISEQRIGCMLQGGWFNVARVISPGITATVKAYPAKPVRFMRLSPNRHTLAWADFAQRTANPPFESLRERIELSNVTDIRSQTGCAVNSRSPNITSKLSFSLMTGSEISLMDVDAIHAAQLAEWTDGLRVLRGEIGMSTQDSANFVHILTELALKVRLLDVTGDGVEIPDKVSFGPAPQSVDFWFAK</sequence>
<comment type="function">
    <text evidence="4">Involved in cytoskeletal rearrangements required for phagocytosis of apoptotic cells and cell motility. Acts in association with DOCK1 and CRK. Was initially proposed to be required in complex with DOCK1 to activate Rac Rho small GTPases. May enhance the guanine nucleotide exchange factor (GEF) activity of DOCK1.</text>
</comment>
<dbReference type="GO" id="GO:0006915">
    <property type="term" value="P:apoptotic process"/>
    <property type="evidence" value="ECO:0007669"/>
    <property type="project" value="UniProtKB-KW"/>
</dbReference>
<dbReference type="GO" id="GO:0017124">
    <property type="term" value="F:SH3 domain binding"/>
    <property type="evidence" value="ECO:0007669"/>
    <property type="project" value="UniProtKB-KW"/>
</dbReference>
<keyword evidence="3" id="KW-0729">SH3-binding</keyword>
<dbReference type="Proteomes" id="UP000193986">
    <property type="component" value="Unassembled WGS sequence"/>
</dbReference>